<comment type="caution">
    <text evidence="1">The sequence shown here is derived from an EMBL/GenBank/DDBJ whole genome shotgun (WGS) entry which is preliminary data.</text>
</comment>
<organism evidence="1 2">
    <name type="scientific">Paractinoplanes brasiliensis</name>
    <dbReference type="NCBI Taxonomy" id="52695"/>
    <lineage>
        <taxon>Bacteria</taxon>
        <taxon>Bacillati</taxon>
        <taxon>Actinomycetota</taxon>
        <taxon>Actinomycetes</taxon>
        <taxon>Micromonosporales</taxon>
        <taxon>Micromonosporaceae</taxon>
        <taxon>Paractinoplanes</taxon>
    </lineage>
</organism>
<evidence type="ECO:0000313" key="2">
    <source>
        <dbReference type="Proteomes" id="UP000294901"/>
    </source>
</evidence>
<accession>A0A4R6JA89</accession>
<keyword evidence="2" id="KW-1185">Reference proteome</keyword>
<protein>
    <submittedName>
        <fullName evidence="1">Uncharacterized protein</fullName>
    </submittedName>
</protein>
<evidence type="ECO:0000313" key="1">
    <source>
        <dbReference type="EMBL" id="TDO32167.1"/>
    </source>
</evidence>
<dbReference type="OrthoDB" id="3822696at2"/>
<name>A0A4R6JA89_9ACTN</name>
<reference evidence="1 2" key="1">
    <citation type="submission" date="2019-03" db="EMBL/GenBank/DDBJ databases">
        <title>Sequencing the genomes of 1000 actinobacteria strains.</title>
        <authorList>
            <person name="Klenk H.-P."/>
        </authorList>
    </citation>
    <scope>NUCLEOTIDE SEQUENCE [LARGE SCALE GENOMIC DNA]</scope>
    <source>
        <strain evidence="1 2">DSM 43805</strain>
    </source>
</reference>
<dbReference type="AlphaFoldDB" id="A0A4R6JA89"/>
<dbReference type="EMBL" id="SNWR01000002">
    <property type="protein sequence ID" value="TDO32167.1"/>
    <property type="molecule type" value="Genomic_DNA"/>
</dbReference>
<sequence>MSDDLTPSDYAILLLLGHENREISNTELHDTYGFRLTGSLYAKLNGSEYVISNTQRRPYRHRLSAKGAAVLARPLAIDEEQADATEKRTFRERVLWAALRAVHQPRAVEQPPAPDTRSLDKRVRDAYAEVADGPGDWVDLTAIRPLLPDVAKSELDVVLEKMLDAPDVRLDPEVHRHRLDRAAKEAAVRIGGEDRHKLAIGMR</sequence>
<dbReference type="RefSeq" id="WP_133878168.1">
    <property type="nucleotide sequence ID" value="NZ_BOMD01000044.1"/>
</dbReference>
<gene>
    <name evidence="1" type="ORF">C8E87_7613</name>
</gene>
<proteinExistence type="predicted"/>
<dbReference type="Proteomes" id="UP000294901">
    <property type="component" value="Unassembled WGS sequence"/>
</dbReference>